<proteinExistence type="predicted"/>
<accession>A0A9P0KXP7</accession>
<gene>
    <name evidence="1" type="ORF">ACAOBT_LOCUS16467</name>
</gene>
<sequence length="85" mass="9644">MGNQSSSIRSFSTAGGESEAVMQGSKVWLFLHRTWTVMTAERWTRTRYAPSTVHSDYDSQYSRYSVCSCSQCRRDGSSLSSFRLV</sequence>
<comment type="caution">
    <text evidence="1">The sequence shown here is derived from an EMBL/GenBank/DDBJ whole genome shotgun (WGS) entry which is preliminary data.</text>
</comment>
<dbReference type="Proteomes" id="UP001152888">
    <property type="component" value="Unassembled WGS sequence"/>
</dbReference>
<dbReference type="EMBL" id="CAKOFQ010006970">
    <property type="protein sequence ID" value="CAH1985085.1"/>
    <property type="molecule type" value="Genomic_DNA"/>
</dbReference>
<evidence type="ECO:0000313" key="2">
    <source>
        <dbReference type="Proteomes" id="UP001152888"/>
    </source>
</evidence>
<dbReference type="OrthoDB" id="10357588at2759"/>
<evidence type="ECO:0000313" key="1">
    <source>
        <dbReference type="EMBL" id="CAH1985085.1"/>
    </source>
</evidence>
<dbReference type="AlphaFoldDB" id="A0A9P0KXP7"/>
<keyword evidence="2" id="KW-1185">Reference proteome</keyword>
<protein>
    <submittedName>
        <fullName evidence="1">Uncharacterized protein</fullName>
    </submittedName>
</protein>
<name>A0A9P0KXP7_ACAOB</name>
<organism evidence="1 2">
    <name type="scientific">Acanthoscelides obtectus</name>
    <name type="common">Bean weevil</name>
    <name type="synonym">Bruchus obtectus</name>
    <dbReference type="NCBI Taxonomy" id="200917"/>
    <lineage>
        <taxon>Eukaryota</taxon>
        <taxon>Metazoa</taxon>
        <taxon>Ecdysozoa</taxon>
        <taxon>Arthropoda</taxon>
        <taxon>Hexapoda</taxon>
        <taxon>Insecta</taxon>
        <taxon>Pterygota</taxon>
        <taxon>Neoptera</taxon>
        <taxon>Endopterygota</taxon>
        <taxon>Coleoptera</taxon>
        <taxon>Polyphaga</taxon>
        <taxon>Cucujiformia</taxon>
        <taxon>Chrysomeloidea</taxon>
        <taxon>Chrysomelidae</taxon>
        <taxon>Bruchinae</taxon>
        <taxon>Bruchini</taxon>
        <taxon>Acanthoscelides</taxon>
    </lineage>
</organism>
<reference evidence="1" key="1">
    <citation type="submission" date="2022-03" db="EMBL/GenBank/DDBJ databases">
        <authorList>
            <person name="Sayadi A."/>
        </authorList>
    </citation>
    <scope>NUCLEOTIDE SEQUENCE</scope>
</reference>